<keyword evidence="2 4" id="KW-0808">Transferase</keyword>
<dbReference type="RefSeq" id="WP_083507619.1">
    <property type="nucleotide sequence ID" value="NZ_BBWR01000002.1"/>
</dbReference>
<comment type="catalytic activity">
    <reaction evidence="4">
        <text>L-phenylalanyl-tRNA(Phe) + an N-terminal L-alpha-aminoacyl-[protein] = an N-terminal L-phenylalanyl-L-alpha-aminoacyl-[protein] + tRNA(Phe)</text>
        <dbReference type="Rhea" id="RHEA:43632"/>
        <dbReference type="Rhea" id="RHEA-COMP:9668"/>
        <dbReference type="Rhea" id="RHEA-COMP:9699"/>
        <dbReference type="Rhea" id="RHEA-COMP:10636"/>
        <dbReference type="Rhea" id="RHEA-COMP:10637"/>
        <dbReference type="ChEBI" id="CHEBI:78442"/>
        <dbReference type="ChEBI" id="CHEBI:78531"/>
        <dbReference type="ChEBI" id="CHEBI:78597"/>
        <dbReference type="ChEBI" id="CHEBI:83561"/>
        <dbReference type="EC" id="2.3.2.6"/>
    </reaction>
</comment>
<comment type="function">
    <text evidence="4">Functions in the N-end rule pathway of protein degradation where it conjugates Leu, Phe and, less efficiently, Met from aminoacyl-tRNAs to the N-termini of proteins containing an N-terminal arginine or lysine.</text>
</comment>
<evidence type="ECO:0000256" key="4">
    <source>
        <dbReference type="HAMAP-Rule" id="MF_00688"/>
    </source>
</evidence>
<dbReference type="AlphaFoldDB" id="A0A0P0Z305"/>
<sequence length="225" mass="24921">MPGGRGVEPAITPRLLLRAYANGIFPMAQSADDPRIHWIDPTERGILPLSDVHVPRRLARRLRARPYDIRFDTAFPAVVDGCAEPAPGRMDTWINAQIRSLYLDLFRMGHAHSVEAWDGSELVGGLYGVSLGGAFFGESMFSRRTDASKLALLYLCNCLIRSGYQLLDTQFLTAHLVQFGAVEIPRRRYRALLEAALMQDATFNPEPLAEPDGVIASLRQAADQA</sequence>
<dbReference type="PANTHER" id="PTHR30098:SF2">
    <property type="entry name" value="LEUCYL_PHENYLALANYL-TRNA--PROTEIN TRANSFERASE"/>
    <property type="match status" value="1"/>
</dbReference>
<dbReference type="InterPro" id="IPR004616">
    <property type="entry name" value="Leu/Phe-tRNA_Trfase"/>
</dbReference>
<reference evidence="5" key="1">
    <citation type="journal article" date="2015" name="Proc. Natl. Acad. Sci. U.S.A.">
        <title>Bacterial clade with the ribosomal RNA operon on a small plasmid rather than the chromosome.</title>
        <authorList>
            <person name="Anda M."/>
            <person name="Ohtsubo Y."/>
            <person name="Okubo T."/>
            <person name="Sugawara M."/>
            <person name="Nagata Y."/>
            <person name="Tsuda M."/>
            <person name="Minamisawa K."/>
            <person name="Mitsui H."/>
        </authorList>
    </citation>
    <scope>NUCLEOTIDE SEQUENCE</scope>
    <source>
        <strain evidence="5">JCM 14755</strain>
    </source>
</reference>
<name>A0A0P0Z305_9HYPH</name>
<organism evidence="5">
    <name type="scientific">Aureimonas frigidaquae</name>
    <dbReference type="NCBI Taxonomy" id="424757"/>
    <lineage>
        <taxon>Bacteria</taxon>
        <taxon>Pseudomonadati</taxon>
        <taxon>Pseudomonadota</taxon>
        <taxon>Alphaproteobacteria</taxon>
        <taxon>Hyphomicrobiales</taxon>
        <taxon>Aurantimonadaceae</taxon>
        <taxon>Aureimonas</taxon>
    </lineage>
</organism>
<accession>A0A0P0Z305</accession>
<dbReference type="Gene3D" id="3.40.630.70">
    <property type="entry name" value="Leucyl/phenylalanyl-tRNA-protein transferase, C-terminal domain"/>
    <property type="match status" value="1"/>
</dbReference>
<evidence type="ECO:0000256" key="2">
    <source>
        <dbReference type="ARBA" id="ARBA00022679"/>
    </source>
</evidence>
<comment type="catalytic activity">
    <reaction evidence="4">
        <text>N-terminal L-lysyl-[protein] + L-leucyl-tRNA(Leu) = N-terminal L-leucyl-L-lysyl-[protein] + tRNA(Leu) + H(+)</text>
        <dbReference type="Rhea" id="RHEA:12340"/>
        <dbReference type="Rhea" id="RHEA-COMP:9613"/>
        <dbReference type="Rhea" id="RHEA-COMP:9622"/>
        <dbReference type="Rhea" id="RHEA-COMP:12670"/>
        <dbReference type="Rhea" id="RHEA-COMP:12671"/>
        <dbReference type="ChEBI" id="CHEBI:15378"/>
        <dbReference type="ChEBI" id="CHEBI:65249"/>
        <dbReference type="ChEBI" id="CHEBI:78442"/>
        <dbReference type="ChEBI" id="CHEBI:78494"/>
        <dbReference type="ChEBI" id="CHEBI:133043"/>
        <dbReference type="EC" id="2.3.2.6"/>
    </reaction>
</comment>
<dbReference type="Pfam" id="PF03588">
    <property type="entry name" value="Leu_Phe_trans"/>
    <property type="match status" value="1"/>
</dbReference>
<comment type="catalytic activity">
    <reaction evidence="4">
        <text>N-terminal L-arginyl-[protein] + L-leucyl-tRNA(Leu) = N-terminal L-leucyl-L-arginyl-[protein] + tRNA(Leu) + H(+)</text>
        <dbReference type="Rhea" id="RHEA:50416"/>
        <dbReference type="Rhea" id="RHEA-COMP:9613"/>
        <dbReference type="Rhea" id="RHEA-COMP:9622"/>
        <dbReference type="Rhea" id="RHEA-COMP:12672"/>
        <dbReference type="Rhea" id="RHEA-COMP:12673"/>
        <dbReference type="ChEBI" id="CHEBI:15378"/>
        <dbReference type="ChEBI" id="CHEBI:64719"/>
        <dbReference type="ChEBI" id="CHEBI:78442"/>
        <dbReference type="ChEBI" id="CHEBI:78494"/>
        <dbReference type="ChEBI" id="CHEBI:133044"/>
        <dbReference type="EC" id="2.3.2.6"/>
    </reaction>
</comment>
<dbReference type="SUPFAM" id="SSF55729">
    <property type="entry name" value="Acyl-CoA N-acyltransferases (Nat)"/>
    <property type="match status" value="1"/>
</dbReference>
<protein>
    <recommendedName>
        <fullName evidence="4">Leucyl/phenylalanyl-tRNA--protein transferase</fullName>
        <ecNumber evidence="4">2.3.2.6</ecNumber>
    </recommendedName>
    <alternativeName>
        <fullName evidence="4">L/F-transferase</fullName>
    </alternativeName>
    <alternativeName>
        <fullName evidence="4">Leucyltransferase</fullName>
    </alternativeName>
    <alternativeName>
        <fullName evidence="4">Phenyalanyltransferase</fullName>
    </alternativeName>
</protein>
<dbReference type="OrthoDB" id="9790282at2"/>
<dbReference type="GO" id="GO:0030163">
    <property type="term" value="P:protein catabolic process"/>
    <property type="evidence" value="ECO:0007669"/>
    <property type="project" value="UniProtKB-UniRule"/>
</dbReference>
<keyword evidence="1 4" id="KW-0963">Cytoplasm</keyword>
<dbReference type="EMBL" id="LC066377">
    <property type="protein sequence ID" value="BAT28331.1"/>
    <property type="molecule type" value="Genomic_DNA"/>
</dbReference>
<dbReference type="PANTHER" id="PTHR30098">
    <property type="entry name" value="LEUCYL/PHENYLALANYL-TRNA--PROTEIN TRANSFERASE"/>
    <property type="match status" value="1"/>
</dbReference>
<evidence type="ECO:0000256" key="3">
    <source>
        <dbReference type="ARBA" id="ARBA00023315"/>
    </source>
</evidence>
<evidence type="ECO:0000256" key="1">
    <source>
        <dbReference type="ARBA" id="ARBA00022490"/>
    </source>
</evidence>
<comment type="subcellular location">
    <subcellularLocation>
        <location evidence="4">Cytoplasm</location>
    </subcellularLocation>
</comment>
<dbReference type="NCBIfam" id="TIGR00667">
    <property type="entry name" value="aat"/>
    <property type="match status" value="1"/>
</dbReference>
<dbReference type="GO" id="GO:0008914">
    <property type="term" value="F:leucyl-tRNA--protein transferase activity"/>
    <property type="evidence" value="ECO:0007669"/>
    <property type="project" value="UniProtKB-UniRule"/>
</dbReference>
<proteinExistence type="inferred from homology"/>
<dbReference type="HAMAP" id="MF_00688">
    <property type="entry name" value="Leu_Phe_trans"/>
    <property type="match status" value="1"/>
</dbReference>
<dbReference type="InterPro" id="IPR016181">
    <property type="entry name" value="Acyl_CoA_acyltransferase"/>
</dbReference>
<gene>
    <name evidence="4" type="primary">aat</name>
</gene>
<dbReference type="FunFam" id="3.40.630.70:FF:000001">
    <property type="entry name" value="Leucyl/phenylalanyl-tRNA--protein transferase"/>
    <property type="match status" value="1"/>
</dbReference>
<evidence type="ECO:0000313" key="5">
    <source>
        <dbReference type="EMBL" id="BAT28331.1"/>
    </source>
</evidence>
<dbReference type="GO" id="GO:0005737">
    <property type="term" value="C:cytoplasm"/>
    <property type="evidence" value="ECO:0007669"/>
    <property type="project" value="UniProtKB-SubCell"/>
</dbReference>
<comment type="similarity">
    <text evidence="4">Belongs to the L/F-transferase family.</text>
</comment>
<dbReference type="InterPro" id="IPR042203">
    <property type="entry name" value="Leu/Phe-tRNA_Trfase_C"/>
</dbReference>
<keyword evidence="3 4" id="KW-0012">Acyltransferase</keyword>
<dbReference type="EC" id="2.3.2.6" evidence="4"/>